<gene>
    <name evidence="1" type="ORF">Nepgr_028626</name>
</gene>
<comment type="caution">
    <text evidence="1">The sequence shown here is derived from an EMBL/GenBank/DDBJ whole genome shotgun (WGS) entry which is preliminary data.</text>
</comment>
<organism evidence="1 2">
    <name type="scientific">Nepenthes gracilis</name>
    <name type="common">Slender pitcher plant</name>
    <dbReference type="NCBI Taxonomy" id="150966"/>
    <lineage>
        <taxon>Eukaryota</taxon>
        <taxon>Viridiplantae</taxon>
        <taxon>Streptophyta</taxon>
        <taxon>Embryophyta</taxon>
        <taxon>Tracheophyta</taxon>
        <taxon>Spermatophyta</taxon>
        <taxon>Magnoliopsida</taxon>
        <taxon>eudicotyledons</taxon>
        <taxon>Gunneridae</taxon>
        <taxon>Pentapetalae</taxon>
        <taxon>Caryophyllales</taxon>
        <taxon>Nepenthaceae</taxon>
        <taxon>Nepenthes</taxon>
    </lineage>
</organism>
<reference evidence="1" key="1">
    <citation type="submission" date="2023-05" db="EMBL/GenBank/DDBJ databases">
        <title>Nepenthes gracilis genome sequencing.</title>
        <authorList>
            <person name="Fukushima K."/>
        </authorList>
    </citation>
    <scope>NUCLEOTIDE SEQUENCE</scope>
    <source>
        <strain evidence="1">SING2019-196</strain>
    </source>
</reference>
<accession>A0AAD3TCP6</accession>
<sequence length="152" mass="16784">MSPDGQGKSVFMHIVSDAICPGCKEPYKHRDGDIDEKAVDSIGNPLTLPPAAGMSKMERRFSLIKYTQSGLMRSHMESFGRTVHVVKLLKLMSCCVSVRAHNRGGCLRQRVKEGSFGNDSNDGVPEPAELLDKLWRPVTRKLKTPAAVISLY</sequence>
<evidence type="ECO:0000313" key="2">
    <source>
        <dbReference type="Proteomes" id="UP001279734"/>
    </source>
</evidence>
<protein>
    <submittedName>
        <fullName evidence="1">Uncharacterized protein</fullName>
    </submittedName>
</protein>
<keyword evidence="2" id="KW-1185">Reference proteome</keyword>
<dbReference type="EMBL" id="BSYO01000031">
    <property type="protein sequence ID" value="GMH26783.1"/>
    <property type="molecule type" value="Genomic_DNA"/>
</dbReference>
<dbReference type="Proteomes" id="UP001279734">
    <property type="component" value="Unassembled WGS sequence"/>
</dbReference>
<proteinExistence type="predicted"/>
<evidence type="ECO:0000313" key="1">
    <source>
        <dbReference type="EMBL" id="GMH26783.1"/>
    </source>
</evidence>
<name>A0AAD3TCP6_NEPGR</name>
<dbReference type="AlphaFoldDB" id="A0AAD3TCP6"/>